<dbReference type="InterPro" id="IPR014025">
    <property type="entry name" value="Glutaredoxin_subgr"/>
</dbReference>
<dbReference type="AlphaFoldDB" id="A0AAD7VNU7"/>
<dbReference type="GO" id="GO:0005634">
    <property type="term" value="C:nucleus"/>
    <property type="evidence" value="ECO:0007669"/>
    <property type="project" value="TreeGrafter"/>
</dbReference>
<dbReference type="Pfam" id="PF00462">
    <property type="entry name" value="Glutaredoxin"/>
    <property type="match status" value="1"/>
</dbReference>
<dbReference type="GO" id="GO:0034599">
    <property type="term" value="P:cellular response to oxidative stress"/>
    <property type="evidence" value="ECO:0007669"/>
    <property type="project" value="TreeGrafter"/>
</dbReference>
<evidence type="ECO:0000313" key="7">
    <source>
        <dbReference type="Proteomes" id="UP001217417"/>
    </source>
</evidence>
<dbReference type="GO" id="GO:0005737">
    <property type="term" value="C:cytoplasm"/>
    <property type="evidence" value="ECO:0007669"/>
    <property type="project" value="TreeGrafter"/>
</dbReference>
<dbReference type="InterPro" id="IPR036249">
    <property type="entry name" value="Thioredoxin-like_sf"/>
</dbReference>
<organism evidence="6 7">
    <name type="scientific">Lipomyces tetrasporus</name>
    <dbReference type="NCBI Taxonomy" id="54092"/>
    <lineage>
        <taxon>Eukaryota</taxon>
        <taxon>Fungi</taxon>
        <taxon>Dikarya</taxon>
        <taxon>Ascomycota</taxon>
        <taxon>Saccharomycotina</taxon>
        <taxon>Lipomycetes</taxon>
        <taxon>Lipomycetales</taxon>
        <taxon>Lipomycetaceae</taxon>
        <taxon>Lipomyces</taxon>
    </lineage>
</organism>
<proteinExistence type="predicted"/>
<dbReference type="PROSITE" id="PS51354">
    <property type="entry name" value="GLUTAREDOXIN_2"/>
    <property type="match status" value="1"/>
</dbReference>
<evidence type="ECO:0000256" key="1">
    <source>
        <dbReference type="ARBA" id="ARBA00000217"/>
    </source>
</evidence>
<dbReference type="GO" id="GO:0015038">
    <property type="term" value="F:glutathione disulfide oxidoreductase activity"/>
    <property type="evidence" value="ECO:0007669"/>
    <property type="project" value="TreeGrafter"/>
</dbReference>
<dbReference type="EMBL" id="JARPMG010000013">
    <property type="protein sequence ID" value="KAJ8096742.1"/>
    <property type="molecule type" value="Genomic_DNA"/>
</dbReference>
<dbReference type="Proteomes" id="UP001217417">
    <property type="component" value="Unassembled WGS sequence"/>
</dbReference>
<dbReference type="InterPro" id="IPR011899">
    <property type="entry name" value="Glutaredoxin_euk/vir"/>
</dbReference>
<dbReference type="GeneID" id="80884018"/>
<dbReference type="PANTHER" id="PTHR45694:SF18">
    <property type="entry name" value="GLUTAREDOXIN-1-RELATED"/>
    <property type="match status" value="1"/>
</dbReference>
<comment type="catalytic activity">
    <reaction evidence="3">
        <text>1-chloro-2,4-dinitrobenzene + glutathione = 2,4-dinitrophenyl-S-glutathione + chloride + H(+)</text>
        <dbReference type="Rhea" id="RHEA:51220"/>
        <dbReference type="ChEBI" id="CHEBI:15378"/>
        <dbReference type="ChEBI" id="CHEBI:17996"/>
        <dbReference type="ChEBI" id="CHEBI:34718"/>
        <dbReference type="ChEBI" id="CHEBI:57925"/>
        <dbReference type="ChEBI" id="CHEBI:133977"/>
        <dbReference type="EC" id="2.5.1.18"/>
    </reaction>
</comment>
<reference evidence="6" key="1">
    <citation type="submission" date="2023-03" db="EMBL/GenBank/DDBJ databases">
        <title>Near-Complete genome sequence of Lipomyces tetrasporous NRRL Y-64009, an oleaginous yeast capable of growing on lignocellulosic hydrolysates.</title>
        <authorList>
            <consortium name="Lawrence Berkeley National Laboratory"/>
            <person name="Jagtap S.S."/>
            <person name="Liu J.-J."/>
            <person name="Walukiewicz H.E."/>
            <person name="Pangilinan J."/>
            <person name="Lipzen A."/>
            <person name="Ahrendt S."/>
            <person name="Koriabine M."/>
            <person name="Cobaugh K."/>
            <person name="Salamov A."/>
            <person name="Yoshinaga Y."/>
            <person name="Ng V."/>
            <person name="Daum C."/>
            <person name="Grigoriev I.V."/>
            <person name="Slininger P.J."/>
            <person name="Dien B.S."/>
            <person name="Jin Y.-S."/>
            <person name="Rao C.V."/>
        </authorList>
    </citation>
    <scope>NUCLEOTIDE SEQUENCE</scope>
    <source>
        <strain evidence="6">NRRL Y-64009</strain>
    </source>
</reference>
<evidence type="ECO:0000256" key="2">
    <source>
        <dbReference type="ARBA" id="ARBA00023284"/>
    </source>
</evidence>
<keyword evidence="2" id="KW-0676">Redox-active center</keyword>
<dbReference type="FunFam" id="3.40.30.10:FF:000026">
    <property type="entry name" value="Glutaredoxin 2"/>
    <property type="match status" value="1"/>
</dbReference>
<protein>
    <submittedName>
        <fullName evidence="6">Thioredoxin-like protein</fullName>
    </submittedName>
</protein>
<dbReference type="PANTHER" id="PTHR45694">
    <property type="entry name" value="GLUTAREDOXIN 2"/>
    <property type="match status" value="1"/>
</dbReference>
<sequence>MASKYQSQVKELVSANPVMVFSKSWCPYCRQAKQTFDKENVEHTDLELDQIDIGDAIQSAIYELTSQRTVPAIFIGGKFVGGNSDLQTLKRNGQLKALLKEAFPEE</sequence>
<evidence type="ECO:0000313" key="6">
    <source>
        <dbReference type="EMBL" id="KAJ8096742.1"/>
    </source>
</evidence>
<dbReference type="Gene3D" id="3.40.30.10">
    <property type="entry name" value="Glutaredoxin"/>
    <property type="match status" value="1"/>
</dbReference>
<comment type="caution">
    <text evidence="6">The sequence shown here is derived from an EMBL/GenBank/DDBJ whole genome shotgun (WGS) entry which is preliminary data.</text>
</comment>
<dbReference type="GO" id="GO:0004602">
    <property type="term" value="F:glutathione peroxidase activity"/>
    <property type="evidence" value="ECO:0007669"/>
    <property type="project" value="UniProtKB-EC"/>
</dbReference>
<dbReference type="PRINTS" id="PR00160">
    <property type="entry name" value="GLUTAREDOXIN"/>
</dbReference>
<dbReference type="InterPro" id="IPR002109">
    <property type="entry name" value="Glutaredoxin"/>
</dbReference>
<gene>
    <name evidence="6" type="ORF">POJ06DRAFT_263289</name>
</gene>
<dbReference type="RefSeq" id="XP_056040192.1">
    <property type="nucleotide sequence ID" value="XM_056188852.1"/>
</dbReference>
<keyword evidence="7" id="KW-1185">Reference proteome</keyword>
<dbReference type="GO" id="GO:0004364">
    <property type="term" value="F:glutathione transferase activity"/>
    <property type="evidence" value="ECO:0007669"/>
    <property type="project" value="UniProtKB-EC"/>
</dbReference>
<evidence type="ECO:0000256" key="4">
    <source>
        <dbReference type="ARBA" id="ARBA00047960"/>
    </source>
</evidence>
<dbReference type="CDD" id="cd03419">
    <property type="entry name" value="GRX_GRXh_1_2_like"/>
    <property type="match status" value="1"/>
</dbReference>
<accession>A0AAD7VNU7</accession>
<comment type="catalytic activity">
    <reaction evidence="1">
        <text>2 glutathione + H2O2 = glutathione disulfide + 2 H2O</text>
        <dbReference type="Rhea" id="RHEA:16833"/>
        <dbReference type="ChEBI" id="CHEBI:15377"/>
        <dbReference type="ChEBI" id="CHEBI:16240"/>
        <dbReference type="ChEBI" id="CHEBI:57925"/>
        <dbReference type="ChEBI" id="CHEBI:58297"/>
        <dbReference type="EC" id="1.11.1.9"/>
    </reaction>
</comment>
<dbReference type="NCBIfam" id="TIGR02180">
    <property type="entry name" value="GRX_euk"/>
    <property type="match status" value="1"/>
</dbReference>
<comment type="catalytic activity">
    <reaction evidence="4">
        <text>RX + glutathione = an S-substituted glutathione + a halide anion + H(+)</text>
        <dbReference type="Rhea" id="RHEA:16437"/>
        <dbReference type="ChEBI" id="CHEBI:15378"/>
        <dbReference type="ChEBI" id="CHEBI:16042"/>
        <dbReference type="ChEBI" id="CHEBI:17792"/>
        <dbReference type="ChEBI" id="CHEBI:57925"/>
        <dbReference type="ChEBI" id="CHEBI:90779"/>
        <dbReference type="EC" id="2.5.1.18"/>
    </reaction>
</comment>
<dbReference type="SUPFAM" id="SSF52833">
    <property type="entry name" value="Thioredoxin-like"/>
    <property type="match status" value="1"/>
</dbReference>
<evidence type="ECO:0000256" key="3">
    <source>
        <dbReference type="ARBA" id="ARBA00035808"/>
    </source>
</evidence>
<evidence type="ECO:0000259" key="5">
    <source>
        <dbReference type="Pfam" id="PF00462"/>
    </source>
</evidence>
<name>A0AAD7VNU7_9ASCO</name>
<feature type="domain" description="Glutaredoxin" evidence="5">
    <location>
        <begin position="18"/>
        <end position="80"/>
    </location>
</feature>